<protein>
    <submittedName>
        <fullName evidence="2">Uncharacterized protein</fullName>
    </submittedName>
</protein>
<comment type="caution">
    <text evidence="2">The sequence shown here is derived from an EMBL/GenBank/DDBJ whole genome shotgun (WGS) entry which is preliminary data.</text>
</comment>
<dbReference type="EMBL" id="LTDM01000005">
    <property type="protein sequence ID" value="OLS03557.1"/>
    <property type="molecule type" value="Genomic_DNA"/>
</dbReference>
<reference evidence="2 3" key="1">
    <citation type="submission" date="2016-02" db="EMBL/GenBank/DDBJ databases">
        <title>Genome sequence of Tissierella creatinophila DSM 6911.</title>
        <authorList>
            <person name="Poehlein A."/>
            <person name="Daniel R."/>
        </authorList>
    </citation>
    <scope>NUCLEOTIDE SEQUENCE [LARGE SCALE GENOMIC DNA]</scope>
    <source>
        <strain evidence="2 3">DSM 6911</strain>
    </source>
</reference>
<feature type="coiled-coil region" evidence="1">
    <location>
        <begin position="13"/>
        <end position="43"/>
    </location>
</feature>
<accession>A0A1U7M8D4</accession>
<proteinExistence type="predicted"/>
<gene>
    <name evidence="2" type="ORF">TICRE_04140</name>
</gene>
<evidence type="ECO:0000313" key="2">
    <source>
        <dbReference type="EMBL" id="OLS03557.1"/>
    </source>
</evidence>
<sequence length="95" mass="11331">MDEYKEILEDALVERLEMAYFKLIEENEEVKEAVESVKILSKELYENKDIPIEVKRKIEDYKDISNFIEREMQEFIYIEGIKDSIKLLKALGILV</sequence>
<evidence type="ECO:0000256" key="1">
    <source>
        <dbReference type="SAM" id="Coils"/>
    </source>
</evidence>
<keyword evidence="3" id="KW-1185">Reference proteome</keyword>
<dbReference type="AlphaFoldDB" id="A0A1U7M8D4"/>
<organism evidence="2 3">
    <name type="scientific">Tissierella creatinophila DSM 6911</name>
    <dbReference type="NCBI Taxonomy" id="1123403"/>
    <lineage>
        <taxon>Bacteria</taxon>
        <taxon>Bacillati</taxon>
        <taxon>Bacillota</taxon>
        <taxon>Tissierellia</taxon>
        <taxon>Tissierellales</taxon>
        <taxon>Tissierellaceae</taxon>
        <taxon>Tissierella</taxon>
    </lineage>
</organism>
<evidence type="ECO:0000313" key="3">
    <source>
        <dbReference type="Proteomes" id="UP000186112"/>
    </source>
</evidence>
<keyword evidence="1" id="KW-0175">Coiled coil</keyword>
<dbReference type="OrthoDB" id="2067901at2"/>
<dbReference type="RefSeq" id="WP_075724632.1">
    <property type="nucleotide sequence ID" value="NZ_LTDM01000005.1"/>
</dbReference>
<name>A0A1U7M8D4_TISCR</name>
<dbReference type="Proteomes" id="UP000186112">
    <property type="component" value="Unassembled WGS sequence"/>
</dbReference>